<reference evidence="2 3" key="1">
    <citation type="submission" date="2020-08" db="EMBL/GenBank/DDBJ databases">
        <title>Sequencing the genomes of 1000 actinobacteria strains.</title>
        <authorList>
            <person name="Klenk H.-P."/>
        </authorList>
    </citation>
    <scope>NUCLEOTIDE SEQUENCE [LARGE SCALE GENOMIC DNA]</scope>
    <source>
        <strain evidence="2 3">DSM 102030</strain>
    </source>
</reference>
<protein>
    <submittedName>
        <fullName evidence="2">Transcriptional regulator with XRE-family HTH domain</fullName>
    </submittedName>
</protein>
<proteinExistence type="predicted"/>
<dbReference type="SUPFAM" id="SSF47413">
    <property type="entry name" value="lambda repressor-like DNA-binding domains"/>
    <property type="match status" value="1"/>
</dbReference>
<dbReference type="SMART" id="SM00530">
    <property type="entry name" value="HTH_XRE"/>
    <property type="match status" value="1"/>
</dbReference>
<dbReference type="Pfam" id="PF19054">
    <property type="entry name" value="DUF5753"/>
    <property type="match status" value="1"/>
</dbReference>
<comment type="caution">
    <text evidence="2">The sequence shown here is derived from an EMBL/GenBank/DDBJ whole genome shotgun (WGS) entry which is preliminary data.</text>
</comment>
<accession>A0A7W7RMW9</accession>
<keyword evidence="3" id="KW-1185">Reference proteome</keyword>
<dbReference type="Proteomes" id="UP000523007">
    <property type="component" value="Unassembled WGS sequence"/>
</dbReference>
<dbReference type="GO" id="GO:0003677">
    <property type="term" value="F:DNA binding"/>
    <property type="evidence" value="ECO:0007669"/>
    <property type="project" value="InterPro"/>
</dbReference>
<dbReference type="Gene3D" id="1.10.260.40">
    <property type="entry name" value="lambda repressor-like DNA-binding domains"/>
    <property type="match status" value="1"/>
</dbReference>
<organism evidence="2 3">
    <name type="scientific">Lipingzhangella halophila</name>
    <dbReference type="NCBI Taxonomy" id="1783352"/>
    <lineage>
        <taxon>Bacteria</taxon>
        <taxon>Bacillati</taxon>
        <taxon>Actinomycetota</taxon>
        <taxon>Actinomycetes</taxon>
        <taxon>Streptosporangiales</taxon>
        <taxon>Nocardiopsidaceae</taxon>
        <taxon>Lipingzhangella</taxon>
    </lineage>
</organism>
<evidence type="ECO:0000313" key="3">
    <source>
        <dbReference type="Proteomes" id="UP000523007"/>
    </source>
</evidence>
<gene>
    <name evidence="2" type="ORF">F4561_005790</name>
</gene>
<name>A0A7W7RMW9_9ACTN</name>
<dbReference type="CDD" id="cd00093">
    <property type="entry name" value="HTH_XRE"/>
    <property type="match status" value="1"/>
</dbReference>
<dbReference type="RefSeq" id="WP_246438174.1">
    <property type="nucleotide sequence ID" value="NZ_JACHJT010000002.1"/>
</dbReference>
<evidence type="ECO:0000259" key="1">
    <source>
        <dbReference type="PROSITE" id="PS50943"/>
    </source>
</evidence>
<dbReference type="Pfam" id="PF13560">
    <property type="entry name" value="HTH_31"/>
    <property type="match status" value="1"/>
</dbReference>
<sequence length="279" mass="31966">MADQKKPSIRRRRLSAELKRARRDAGLSIEQVAEMTEWSAGKISNLETGVRLYPSVMEIKGFLDTYGVTDERRREAVLELTRKAREKGWWTKYSDVFTDDFPGFEAEASTIHTYELARIPGLLQTPEYVELLMRASLYRSEVDVNRAVETRRQRQEILTRSNAPELWAVIDEAALLRFQTNLSVFQKQLQHLIDMAEADNSVTIQVLPFASGMHAGLQGPFVILGFGETMSPVVYLETDTDGLYLEEAEDVDRYRKLFDHVRTSARHPEASLQILKNLI</sequence>
<dbReference type="InterPro" id="IPR043917">
    <property type="entry name" value="DUF5753"/>
</dbReference>
<dbReference type="PROSITE" id="PS50943">
    <property type="entry name" value="HTH_CROC1"/>
    <property type="match status" value="1"/>
</dbReference>
<dbReference type="InterPro" id="IPR001387">
    <property type="entry name" value="Cro/C1-type_HTH"/>
</dbReference>
<feature type="domain" description="HTH cro/C1-type" evidence="1">
    <location>
        <begin position="18"/>
        <end position="72"/>
    </location>
</feature>
<dbReference type="EMBL" id="JACHJT010000002">
    <property type="protein sequence ID" value="MBB4934896.1"/>
    <property type="molecule type" value="Genomic_DNA"/>
</dbReference>
<dbReference type="AlphaFoldDB" id="A0A7W7RMW9"/>
<dbReference type="InterPro" id="IPR010982">
    <property type="entry name" value="Lambda_DNA-bd_dom_sf"/>
</dbReference>
<evidence type="ECO:0000313" key="2">
    <source>
        <dbReference type="EMBL" id="MBB4934896.1"/>
    </source>
</evidence>